<reference evidence="1 2" key="1">
    <citation type="submission" date="2019-05" db="EMBL/GenBank/DDBJ databases">
        <title>Marinobacter panjinensis sp. nov., a moderately halophilic bacterium isolated from sea tidal flat environment.</title>
        <authorList>
            <person name="Yang W."/>
            <person name="An M."/>
            <person name="He W."/>
            <person name="Luo X."/>
            <person name="Zhu L."/>
            <person name="Chen G."/>
            <person name="Zhang Y."/>
            <person name="Wang Y."/>
        </authorList>
    </citation>
    <scope>NUCLEOTIDE SEQUENCE [LARGE SCALE GENOMIC DNA]</scope>
    <source>
        <strain evidence="1 2">PJ-16</strain>
    </source>
</reference>
<proteinExistence type="predicted"/>
<organism evidence="1 2">
    <name type="scientific">Marinobacter panjinensis</name>
    <dbReference type="NCBI Taxonomy" id="2576384"/>
    <lineage>
        <taxon>Bacteria</taxon>
        <taxon>Pseudomonadati</taxon>
        <taxon>Pseudomonadota</taxon>
        <taxon>Gammaproteobacteria</taxon>
        <taxon>Pseudomonadales</taxon>
        <taxon>Marinobacteraceae</taxon>
        <taxon>Marinobacter</taxon>
    </lineage>
</organism>
<dbReference type="OrthoDB" id="5406083at2"/>
<protein>
    <submittedName>
        <fullName evidence="1">Uncharacterized protein</fullName>
    </submittedName>
</protein>
<dbReference type="Proteomes" id="UP000308488">
    <property type="component" value="Unassembled WGS sequence"/>
</dbReference>
<dbReference type="EMBL" id="SZYH01000001">
    <property type="protein sequence ID" value="TKV67659.1"/>
    <property type="molecule type" value="Genomic_DNA"/>
</dbReference>
<dbReference type="RefSeq" id="WP_137435073.1">
    <property type="nucleotide sequence ID" value="NZ_JANRHC010000001.1"/>
</dbReference>
<accession>A0A4U6R2F7</accession>
<comment type="caution">
    <text evidence="1">The sequence shown here is derived from an EMBL/GenBank/DDBJ whole genome shotgun (WGS) entry which is preliminary data.</text>
</comment>
<evidence type="ECO:0000313" key="2">
    <source>
        <dbReference type="Proteomes" id="UP000308488"/>
    </source>
</evidence>
<gene>
    <name evidence="1" type="ORF">FDP08_05940</name>
</gene>
<sequence length="1134" mass="125259">MSAIKPPPCTPSRTFWLELVGEESLGGHHYCLLDHEAENPSPEPMEPCADHGGRMGPILAGHAEAPAQRSLVLELHGDEKVVVPVIDREQVAPVTLRPPQRNFQDSLMVAVHPTVFCDAGELSCPRPMTGYEESVAAPLRTGWVYVFFQGRLWRELFVVTAEESAPLLRDTDLARFRQAGEEDRNERPPVGPEVDTVHIPARLLGQDVYDDVELAFSDTQWSWQHIEALETDDMLRGSRCRNARAIKGFLDRIPGGMFPDWHRVDELVPMRARDNPLERDIFMPSQWLRDIDGSDTQRTMDEMVTQRDAIESDEAVVDADMDIYPQILVPRWRHLHLKGEALPEITEGVDVFETLRDRQLLSLTLRDPLFAARHLVQHMNESLALLLALVDNIKKRPHGVTAELFHNNFRREVLPNGSSNPLHIEGSWFDSRLDDSEDGRLLRTVYEVERAALRRYLIEAQGAVVRLMEDTRAENLTEALRDLFNAEAGNDVAGYVQAGPLLQALTMPVGRADPLLLPQDAGRMKASGAEGLNESLIVGGHALAALLLPFKDPSDALPGDATGEKLRTMVSALQDREQPMRVAEANVLRSLSDHVDDTSAPEASEVFSDTRFGMHALSAPFAELSQWWLGGVQETLLKKGVAFEAKVSQVKGAFEGFAEAAIPGKTTLQLNSAEDGRLYTLLDMVDEQGHTLTSGAAVGATLKLADSQAFDEVVRRRPVGQFFHTASVSPIALPPFLVMLDVFNFWNALNYSGDGPRYGAGFMSAALDLLVSSGQLLSVLPQRTAWLGKQVGTWKQEAKWFSAMAGSVKIKASEGYAEKVIRNKLQAAGWVAGMFTVSIMTWDAAANAFQGRLKLASADLTKAVGVGVMTNSDIIAGRILTPMGRQLVHRTGERAVAAALLSRAAATIGWGGTVSAGWVTVIGLGIYGLGEWLYYEIKDDAISNWLRGGPFSGSLEDQHPELLEEDAAYLGLLKSMMPLSITRVTGAGLDSFLRENGLSPWRGAAESVFSFSAPAMAISGEPVTIEWELEYERTHYQALGRAGTKTLASRSGNTRHVDYRFDGSHTIHFVVSEAQLPEMAPNEHNHEYVATRYSVKSLELTFQVKVWDRRQETYTIREVSEQLSDLDIKHHASR</sequence>
<evidence type="ECO:0000313" key="1">
    <source>
        <dbReference type="EMBL" id="TKV67659.1"/>
    </source>
</evidence>
<dbReference type="AlphaFoldDB" id="A0A4U6R2F7"/>
<keyword evidence="2" id="KW-1185">Reference proteome</keyword>
<name>A0A4U6R2F7_9GAMM</name>
<dbReference type="CDD" id="cd20705">
    <property type="entry name" value="MIX_I"/>
    <property type="match status" value="1"/>
</dbReference>